<dbReference type="PATRIC" id="fig|1246995.3.peg.5883"/>
<dbReference type="Proteomes" id="UP000017746">
    <property type="component" value="Chromosome"/>
</dbReference>
<dbReference type="InterPro" id="IPR029016">
    <property type="entry name" value="GAF-like_dom_sf"/>
</dbReference>
<name>U5W4F4_9ACTN</name>
<dbReference type="Gene3D" id="3.30.450.40">
    <property type="match status" value="1"/>
</dbReference>
<dbReference type="PANTHER" id="PTHR43102">
    <property type="entry name" value="SLR1143 PROTEIN"/>
    <property type="match status" value="1"/>
</dbReference>
<dbReference type="STRING" id="1246995.AFR_29035"/>
<keyword evidence="3" id="KW-1185">Reference proteome</keyword>
<sequence length="172" mass="18585">MVTQGLTDLFTRLGTPERMRQIAAYDLFHPELKTRLDAVATRSAEQLQAPVSLVSVILDSSQFILGGHGVSGWVAQAQGTPAEWSLCTNTVLGGRPYCVGDNTTDPLHADNPLLTMTGLRSYAGVPLRDDSGHNLGSHCVLAPEPRDFTDDDLAVLQQGADDIMEILAAYRH</sequence>
<dbReference type="HOGENOM" id="CLU_096802_3_0_11"/>
<dbReference type="EMBL" id="CP006272">
    <property type="protein sequence ID" value="AGZ44068.1"/>
    <property type="molecule type" value="Genomic_DNA"/>
</dbReference>
<protein>
    <recommendedName>
        <fullName evidence="1">GAF domain-containing protein</fullName>
    </recommendedName>
</protein>
<dbReference type="AlphaFoldDB" id="U5W4F4"/>
<dbReference type="Pfam" id="PF01590">
    <property type="entry name" value="GAF"/>
    <property type="match status" value="1"/>
</dbReference>
<gene>
    <name evidence="2" type="ORF">AFR_29035</name>
</gene>
<feature type="domain" description="GAF" evidence="1">
    <location>
        <begin position="32"/>
        <end position="164"/>
    </location>
</feature>
<dbReference type="SUPFAM" id="SSF55781">
    <property type="entry name" value="GAF domain-like"/>
    <property type="match status" value="1"/>
</dbReference>
<evidence type="ECO:0000313" key="2">
    <source>
        <dbReference type="EMBL" id="AGZ44068.1"/>
    </source>
</evidence>
<dbReference type="InterPro" id="IPR003018">
    <property type="entry name" value="GAF"/>
</dbReference>
<dbReference type="eggNOG" id="COG2203">
    <property type="taxonomic scope" value="Bacteria"/>
</dbReference>
<accession>U5W4F4</accession>
<proteinExistence type="predicted"/>
<evidence type="ECO:0000313" key="3">
    <source>
        <dbReference type="Proteomes" id="UP000017746"/>
    </source>
</evidence>
<dbReference type="PANTHER" id="PTHR43102:SF2">
    <property type="entry name" value="GAF DOMAIN-CONTAINING PROTEIN"/>
    <property type="match status" value="1"/>
</dbReference>
<dbReference type="KEGG" id="afs:AFR_29035"/>
<reference evidence="2 3" key="1">
    <citation type="journal article" date="2014" name="J. Biotechnol.">
        <title>Complete genome sequence of the actinobacterium Actinoplanes friuliensis HAG 010964, producer of the lipopeptide antibiotic friulimycin.</title>
        <authorList>
            <person name="Ruckert C."/>
            <person name="Szczepanowski R."/>
            <person name="Albersmeier A."/>
            <person name="Goesmann A."/>
            <person name="Fischer N."/>
            <person name="Steinkamper A."/>
            <person name="Puhler A."/>
            <person name="Biener R."/>
            <person name="Schwartz D."/>
            <person name="Kalinowski J."/>
        </authorList>
    </citation>
    <scope>NUCLEOTIDE SEQUENCE [LARGE SCALE GENOMIC DNA]</scope>
    <source>
        <strain evidence="2 3">DSM 7358</strain>
    </source>
</reference>
<organism evidence="2 3">
    <name type="scientific">Actinoplanes friuliensis DSM 7358</name>
    <dbReference type="NCBI Taxonomy" id="1246995"/>
    <lineage>
        <taxon>Bacteria</taxon>
        <taxon>Bacillati</taxon>
        <taxon>Actinomycetota</taxon>
        <taxon>Actinomycetes</taxon>
        <taxon>Micromonosporales</taxon>
        <taxon>Micromonosporaceae</taxon>
        <taxon>Actinoplanes</taxon>
    </lineage>
</organism>
<evidence type="ECO:0000259" key="1">
    <source>
        <dbReference type="Pfam" id="PF01590"/>
    </source>
</evidence>